<dbReference type="GO" id="GO:0012505">
    <property type="term" value="C:endomembrane system"/>
    <property type="evidence" value="ECO:0007669"/>
    <property type="project" value="UniProtKB-SubCell"/>
</dbReference>
<comment type="catalytic activity">
    <reaction evidence="5">
        <text>a quinone + NADH + 5 H(+)(in) = a quinol + NAD(+) + 4 H(+)(out)</text>
        <dbReference type="Rhea" id="RHEA:57888"/>
        <dbReference type="ChEBI" id="CHEBI:15378"/>
        <dbReference type="ChEBI" id="CHEBI:24646"/>
        <dbReference type="ChEBI" id="CHEBI:57540"/>
        <dbReference type="ChEBI" id="CHEBI:57945"/>
        <dbReference type="ChEBI" id="CHEBI:132124"/>
    </reaction>
</comment>
<dbReference type="EMBL" id="OBEI01000010">
    <property type="protein sequence ID" value="SNZ10270.1"/>
    <property type="molecule type" value="Genomic_DNA"/>
</dbReference>
<feature type="transmembrane region" description="Helical" evidence="5">
    <location>
        <begin position="81"/>
        <end position="100"/>
    </location>
</feature>
<keyword evidence="5" id="KW-0874">Quinone</keyword>
<feature type="transmembrane region" description="Helical" evidence="5">
    <location>
        <begin position="112"/>
        <end position="129"/>
    </location>
</feature>
<comment type="function">
    <text evidence="5">NDH-1 shuttles electrons from NADH, via FMN and iron-sulfur (Fe-S) centers, to quinones in the respiratory chain. The immediate electron acceptor for the enzyme in this species is believed to be ubiquinone. Couples the redox reaction to proton translocation (for every two electrons transferred, four hydrogen ions are translocated across the cytoplasmic membrane), and thus conserves the redox energy in a proton gradient.</text>
</comment>
<feature type="transmembrane region" description="Helical" evidence="5">
    <location>
        <begin position="303"/>
        <end position="321"/>
    </location>
</feature>
<keyword evidence="5" id="KW-1003">Cell membrane</keyword>
<organism evidence="8 9">
    <name type="scientific">Persephonella hydrogeniphila</name>
    <dbReference type="NCBI Taxonomy" id="198703"/>
    <lineage>
        <taxon>Bacteria</taxon>
        <taxon>Pseudomonadati</taxon>
        <taxon>Aquificota</taxon>
        <taxon>Aquificia</taxon>
        <taxon>Aquificales</taxon>
        <taxon>Hydrogenothermaceae</taxon>
        <taxon>Persephonella</taxon>
    </lineage>
</organism>
<dbReference type="GO" id="GO:0008137">
    <property type="term" value="F:NADH dehydrogenase (ubiquinone) activity"/>
    <property type="evidence" value="ECO:0007669"/>
    <property type="project" value="InterPro"/>
</dbReference>
<dbReference type="InterPro" id="IPR001750">
    <property type="entry name" value="ND/Mrp_TM"/>
</dbReference>
<comment type="subunit">
    <text evidence="5">NDH-1 is composed of 14 different subunits. Subunits NuoA, H, J, K, L, M, N constitute the membrane sector of the complex.</text>
</comment>
<feature type="transmembrane region" description="Helical" evidence="5">
    <location>
        <begin position="449"/>
        <end position="473"/>
    </location>
</feature>
<dbReference type="NCBIfam" id="TIGR01770">
    <property type="entry name" value="NDH_I_N"/>
    <property type="match status" value="1"/>
</dbReference>
<dbReference type="GO" id="GO:0042773">
    <property type="term" value="P:ATP synthesis coupled electron transport"/>
    <property type="evidence" value="ECO:0007669"/>
    <property type="project" value="InterPro"/>
</dbReference>
<feature type="transmembrane region" description="Helical" evidence="5">
    <location>
        <begin position="166"/>
        <end position="187"/>
    </location>
</feature>
<dbReference type="PANTHER" id="PTHR22773">
    <property type="entry name" value="NADH DEHYDROGENASE"/>
    <property type="match status" value="1"/>
</dbReference>
<comment type="similarity">
    <text evidence="5">Belongs to the complex I subunit 2 family.</text>
</comment>
<feature type="transmembrane region" description="Helical" evidence="5">
    <location>
        <begin position="409"/>
        <end position="428"/>
    </location>
</feature>
<evidence type="ECO:0000256" key="5">
    <source>
        <dbReference type="HAMAP-Rule" id="MF_00445"/>
    </source>
</evidence>
<feature type="transmembrane region" description="Helical" evidence="5">
    <location>
        <begin position="327"/>
        <end position="351"/>
    </location>
</feature>
<name>A0A285NL94_9AQUI</name>
<evidence type="ECO:0000256" key="6">
    <source>
        <dbReference type="RuleBase" id="RU000320"/>
    </source>
</evidence>
<dbReference type="RefSeq" id="WP_097000951.1">
    <property type="nucleotide sequence ID" value="NZ_OBEI01000010.1"/>
</dbReference>
<dbReference type="GO" id="GO:0050136">
    <property type="term" value="F:NADH dehydrogenase (quinone) (non-electrogenic) activity"/>
    <property type="evidence" value="ECO:0007669"/>
    <property type="project" value="UniProtKB-UniRule"/>
</dbReference>
<evidence type="ECO:0000313" key="9">
    <source>
        <dbReference type="Proteomes" id="UP000219036"/>
    </source>
</evidence>
<dbReference type="GO" id="GO:0048038">
    <property type="term" value="F:quinone binding"/>
    <property type="evidence" value="ECO:0007669"/>
    <property type="project" value="UniProtKB-KW"/>
</dbReference>
<proteinExistence type="inferred from homology"/>
<feature type="transmembrane region" description="Helical" evidence="5">
    <location>
        <begin position="244"/>
        <end position="265"/>
    </location>
</feature>
<evidence type="ECO:0000256" key="3">
    <source>
        <dbReference type="ARBA" id="ARBA00022989"/>
    </source>
</evidence>
<dbReference type="HAMAP" id="MF_00445">
    <property type="entry name" value="NDH1_NuoN_1"/>
    <property type="match status" value="1"/>
</dbReference>
<keyword evidence="4 5" id="KW-0472">Membrane</keyword>
<dbReference type="Proteomes" id="UP000219036">
    <property type="component" value="Unassembled WGS sequence"/>
</dbReference>
<dbReference type="AlphaFoldDB" id="A0A285NL94"/>
<evidence type="ECO:0000256" key="2">
    <source>
        <dbReference type="ARBA" id="ARBA00022692"/>
    </source>
</evidence>
<accession>A0A285NL94</accession>
<dbReference type="GO" id="GO:0005886">
    <property type="term" value="C:plasma membrane"/>
    <property type="evidence" value="ECO:0007669"/>
    <property type="project" value="UniProtKB-SubCell"/>
</dbReference>
<keyword evidence="5" id="KW-0813">Transport</keyword>
<feature type="transmembrane region" description="Helical" evidence="5">
    <location>
        <begin position="135"/>
        <end position="154"/>
    </location>
</feature>
<reference evidence="9" key="1">
    <citation type="submission" date="2017-09" db="EMBL/GenBank/DDBJ databases">
        <authorList>
            <person name="Varghese N."/>
            <person name="Submissions S."/>
        </authorList>
    </citation>
    <scope>NUCLEOTIDE SEQUENCE [LARGE SCALE GENOMIC DNA]</scope>
    <source>
        <strain evidence="9">DSM 15103</strain>
    </source>
</reference>
<feature type="transmembrane region" description="Helical" evidence="5">
    <location>
        <begin position="207"/>
        <end position="232"/>
    </location>
</feature>
<dbReference type="Pfam" id="PF00361">
    <property type="entry name" value="Proton_antipo_M"/>
    <property type="match status" value="1"/>
</dbReference>
<sequence length="489" mass="53756">MSVLQELVAGIGVPNFKVLIPEIIILLTALIVFVIELLTKARVLITAVTAVGLFLAAIPTLTMEQGDITFYGLYIVDSFSLTFKFFLILSTFFVVIVLRPYLESKNTYYGEYYYLILFALLGMMMMVSAPNLVTFYMGVELASITIYILAGMFKKDYLSKEGAFKYLIMGGTGTAIISYGIALVYGRTGSFDFSTIADSITQNSLDVGAVAGIVLIIIGLGLKASSVPFHFWTPDAYQGAPTPITAFMAVAAKIATFAVILRVMVEAFPFAYEIWNLGWALLAAASMIFGNFVALRQDNVKRMLAYSSVAHSGYILAALAAPTDAAFAALIFYSLVYIFMGLGGFIFLSALERQYNWSNHIDDFRGLAKRSPMLALFMLIFMFSLLGIPPTVGFFGKLGIFMALIGSDIWWLAVVLVIMSIVSAGYYLRVVIYMYMHEPKSSARFNLSLGEAFTLAFMATFVLILGVYPTIFWDISSILGNLLIQGVGR</sequence>
<keyword evidence="2 5" id="KW-0812">Transmembrane</keyword>
<feature type="transmembrane region" description="Helical" evidence="5">
    <location>
        <begin position="372"/>
        <end position="389"/>
    </location>
</feature>
<evidence type="ECO:0000256" key="1">
    <source>
        <dbReference type="ARBA" id="ARBA00004127"/>
    </source>
</evidence>
<evidence type="ECO:0000256" key="4">
    <source>
        <dbReference type="ARBA" id="ARBA00023136"/>
    </source>
</evidence>
<feature type="transmembrane region" description="Helical" evidence="5">
    <location>
        <begin position="277"/>
        <end position="296"/>
    </location>
</feature>
<dbReference type="InterPro" id="IPR010096">
    <property type="entry name" value="NADH-Q_OxRdtase_suN/2"/>
</dbReference>
<feature type="transmembrane region" description="Helical" evidence="5">
    <location>
        <begin position="43"/>
        <end position="61"/>
    </location>
</feature>
<evidence type="ECO:0000313" key="8">
    <source>
        <dbReference type="EMBL" id="SNZ10270.1"/>
    </source>
</evidence>
<keyword evidence="5" id="KW-0830">Ubiquinone</keyword>
<keyword evidence="3 5" id="KW-1133">Transmembrane helix</keyword>
<feature type="domain" description="NADH:quinone oxidoreductase/Mrp antiporter transmembrane" evidence="7">
    <location>
        <begin position="129"/>
        <end position="421"/>
    </location>
</feature>
<dbReference type="OrthoDB" id="9807568at2"/>
<protein>
    <recommendedName>
        <fullName evidence="5">NADH-quinone oxidoreductase subunit N</fullName>
        <ecNumber evidence="5">7.1.1.-</ecNumber>
    </recommendedName>
    <alternativeName>
        <fullName evidence="5">NADH dehydrogenase I subunit N</fullName>
    </alternativeName>
    <alternativeName>
        <fullName evidence="5">NDH-1 subunit N</fullName>
    </alternativeName>
</protein>
<dbReference type="EC" id="7.1.1.-" evidence="5"/>
<keyword evidence="5" id="KW-1278">Translocase</keyword>
<feature type="transmembrane region" description="Helical" evidence="5">
    <location>
        <begin position="20"/>
        <end position="38"/>
    </location>
</feature>
<comment type="subcellular location">
    <subcellularLocation>
        <location evidence="5">Cell membrane</location>
        <topology evidence="5">Multi-pass membrane protein</topology>
    </subcellularLocation>
    <subcellularLocation>
        <location evidence="1">Endomembrane system</location>
        <topology evidence="1">Multi-pass membrane protein</topology>
    </subcellularLocation>
    <subcellularLocation>
        <location evidence="6">Membrane</location>
        <topology evidence="6">Multi-pass membrane protein</topology>
    </subcellularLocation>
</comment>
<evidence type="ECO:0000259" key="7">
    <source>
        <dbReference type="Pfam" id="PF00361"/>
    </source>
</evidence>
<keyword evidence="5" id="KW-0520">NAD</keyword>
<gene>
    <name evidence="5" type="primary">nuoN</name>
    <name evidence="8" type="ORF">SAMN06265182_1795</name>
</gene>
<keyword evidence="9" id="KW-1185">Reference proteome</keyword>